<dbReference type="RefSeq" id="WP_209694765.1">
    <property type="nucleotide sequence ID" value="NZ_BAAAVU010000002.1"/>
</dbReference>
<sequence length="382" mass="41224">MNSVGRVGVVAGLAGLAALALSSTAACSGTPSTADPRLDGDQRAPFRLGGVEHLTKVAQLTGHDSMNHTGAVEVAGQDLGSMFDADGRTWFVFGDTFGQREAGLTGGGGTEWRSNTMAWTTDSNPADGITFGGYVTDDTGWAKELIPGKKVDNDEMTIIPTYGFAANGAMYLAYMSVRHWGDPGEWETNYAGLAKSTDHGQNWTTLDSPRWDGNSNFVQVSVTNVDGTLYFWGVTHGRFGGVALMRVAEADVEHQNAYEYFTGVRDSKPTWGKDPAAAAQIVDGTVGELSVMWSEYLDRWIMTATDGSGAGSTIREGISPWGPWGDPKPLVTQEELPGVYSPYLHPRYVANGGRTIYFSISQWGPYNVFWYRADLVKQPSAK</sequence>
<evidence type="ECO:0000259" key="2">
    <source>
        <dbReference type="Pfam" id="PF13810"/>
    </source>
</evidence>
<dbReference type="Proteomes" id="UP000755585">
    <property type="component" value="Unassembled WGS sequence"/>
</dbReference>
<name>A0ABS4UJY3_9ACTN</name>
<feature type="domain" description="DUF4185" evidence="2">
    <location>
        <begin position="65"/>
        <end position="372"/>
    </location>
</feature>
<accession>A0ABS4UJY3</accession>
<evidence type="ECO:0000313" key="3">
    <source>
        <dbReference type="EMBL" id="MBP2351934.1"/>
    </source>
</evidence>
<dbReference type="PROSITE" id="PS51257">
    <property type="entry name" value="PROKAR_LIPOPROTEIN"/>
    <property type="match status" value="1"/>
</dbReference>
<gene>
    <name evidence="3" type="ORF">JOF29_003017</name>
</gene>
<comment type="caution">
    <text evidence="3">The sequence shown here is derived from an EMBL/GenBank/DDBJ whole genome shotgun (WGS) entry which is preliminary data.</text>
</comment>
<proteinExistence type="predicted"/>
<feature type="chain" id="PRO_5045992750" description="DUF4185 domain-containing protein" evidence="1">
    <location>
        <begin position="26"/>
        <end position="382"/>
    </location>
</feature>
<feature type="signal peptide" evidence="1">
    <location>
        <begin position="1"/>
        <end position="25"/>
    </location>
</feature>
<keyword evidence="1" id="KW-0732">Signal</keyword>
<dbReference type="InterPro" id="IPR025442">
    <property type="entry name" value="DUF4185"/>
</dbReference>
<keyword evidence="4" id="KW-1185">Reference proteome</keyword>
<dbReference type="Pfam" id="PF13810">
    <property type="entry name" value="DUF4185"/>
    <property type="match status" value="1"/>
</dbReference>
<protein>
    <recommendedName>
        <fullName evidence="2">DUF4185 domain-containing protein</fullName>
    </recommendedName>
</protein>
<organism evidence="3 4">
    <name type="scientific">Kribbella aluminosa</name>
    <dbReference type="NCBI Taxonomy" id="416017"/>
    <lineage>
        <taxon>Bacteria</taxon>
        <taxon>Bacillati</taxon>
        <taxon>Actinomycetota</taxon>
        <taxon>Actinomycetes</taxon>
        <taxon>Propionibacteriales</taxon>
        <taxon>Kribbellaceae</taxon>
        <taxon>Kribbella</taxon>
    </lineage>
</organism>
<reference evidence="3 4" key="1">
    <citation type="submission" date="2021-03" db="EMBL/GenBank/DDBJ databases">
        <title>Sequencing the genomes of 1000 actinobacteria strains.</title>
        <authorList>
            <person name="Klenk H.-P."/>
        </authorList>
    </citation>
    <scope>NUCLEOTIDE SEQUENCE [LARGE SCALE GENOMIC DNA]</scope>
    <source>
        <strain evidence="3 4">DSM 18824</strain>
    </source>
</reference>
<dbReference type="EMBL" id="JAGINT010000001">
    <property type="protein sequence ID" value="MBP2351934.1"/>
    <property type="molecule type" value="Genomic_DNA"/>
</dbReference>
<evidence type="ECO:0000313" key="4">
    <source>
        <dbReference type="Proteomes" id="UP000755585"/>
    </source>
</evidence>
<evidence type="ECO:0000256" key="1">
    <source>
        <dbReference type="SAM" id="SignalP"/>
    </source>
</evidence>